<evidence type="ECO:0000313" key="21">
    <source>
        <dbReference type="EMBL" id="KAK7155024.1"/>
    </source>
</evidence>
<evidence type="ECO:0000256" key="11">
    <source>
        <dbReference type="ARBA" id="ARBA00023145"/>
    </source>
</evidence>
<name>A0AAN9CYW4_9TELE</name>
<evidence type="ECO:0000256" key="16">
    <source>
        <dbReference type="PIRSR" id="PIRSR038001-1"/>
    </source>
</evidence>
<dbReference type="SMART" id="SM00115">
    <property type="entry name" value="CASc"/>
    <property type="match status" value="1"/>
</dbReference>
<dbReference type="PROSITE" id="PS50207">
    <property type="entry name" value="CASPASE_P10"/>
    <property type="match status" value="1"/>
</dbReference>
<keyword evidence="10" id="KW-0788">Thiol protease</keyword>
<feature type="domain" description="Caspase family p20" evidence="20">
    <location>
        <begin position="95"/>
        <end position="217"/>
    </location>
</feature>
<keyword evidence="8" id="KW-0677">Repeat</keyword>
<sequence>MDETGHVSNNDQKNQANVTKNKQNKGKASDKSQRKKVVRRKSQRAKENLHQCVQNTLPKRKREPLQPTGNISDHYPKKKHAVAKQNEFYSMSNRPCGYCLIINNYNFEDPSLKNRKGTDKDKDNLTRVFGNMFFDVEVRADLRASDMENVIKEFAERDHSQMDAFVCCILSHGEKGSVLGIDGKQVPICELTQPFAECRTLASKPKLFFIQACQGNKVQQGVWMADGQESTTEDETFEEDAYISALHSVPLKADFLIGMATVEQYQSFRHTEDGSIYIQELCKQLEIGCPRKEDMHSILTRVNRAVSSQIIQRSNKQMPEVRYTLTKVLVLPMKKTTS</sequence>
<dbReference type="EC" id="3.4.22.61" evidence="14"/>
<dbReference type="GO" id="GO:0004197">
    <property type="term" value="F:cysteine-type endopeptidase activity"/>
    <property type="evidence" value="ECO:0007669"/>
    <property type="project" value="InterPro"/>
</dbReference>
<dbReference type="InterPro" id="IPR001309">
    <property type="entry name" value="Pept_C14_p20"/>
</dbReference>
<dbReference type="SUPFAM" id="SSF52129">
    <property type="entry name" value="Caspase-like"/>
    <property type="match status" value="1"/>
</dbReference>
<dbReference type="GO" id="GO:0051604">
    <property type="term" value="P:protein maturation"/>
    <property type="evidence" value="ECO:0007669"/>
    <property type="project" value="UniProtKB-ARBA"/>
</dbReference>
<evidence type="ECO:0000256" key="10">
    <source>
        <dbReference type="ARBA" id="ARBA00022807"/>
    </source>
</evidence>
<dbReference type="Proteomes" id="UP001364617">
    <property type="component" value="Unassembled WGS sequence"/>
</dbReference>
<evidence type="ECO:0000256" key="13">
    <source>
        <dbReference type="ARBA" id="ARBA00051626"/>
    </source>
</evidence>
<evidence type="ECO:0000259" key="20">
    <source>
        <dbReference type="PROSITE" id="PS50208"/>
    </source>
</evidence>
<dbReference type="PRINTS" id="PR00376">
    <property type="entry name" value="IL1BCENZYME"/>
</dbReference>
<evidence type="ECO:0000256" key="12">
    <source>
        <dbReference type="ARBA" id="ARBA00023242"/>
    </source>
</evidence>
<dbReference type="Gene3D" id="3.40.50.1460">
    <property type="match status" value="1"/>
</dbReference>
<keyword evidence="5" id="KW-0597">Phosphoprotein</keyword>
<evidence type="ECO:0000256" key="6">
    <source>
        <dbReference type="ARBA" id="ARBA00022670"/>
    </source>
</evidence>
<evidence type="ECO:0000256" key="4">
    <source>
        <dbReference type="ARBA" id="ARBA00022490"/>
    </source>
</evidence>
<accession>A0AAN9CYW4</accession>
<keyword evidence="9" id="KW-0378">Hydrolase</keyword>
<dbReference type="Pfam" id="PF00656">
    <property type="entry name" value="Peptidase_C14"/>
    <property type="match status" value="1"/>
</dbReference>
<gene>
    <name evidence="21" type="ORF">R3I93_009847</name>
</gene>
<evidence type="ECO:0000256" key="9">
    <source>
        <dbReference type="ARBA" id="ARBA00022801"/>
    </source>
</evidence>
<keyword evidence="4" id="KW-0963">Cytoplasm</keyword>
<evidence type="ECO:0000256" key="17">
    <source>
        <dbReference type="RuleBase" id="RU003971"/>
    </source>
</evidence>
<feature type="active site" evidence="16">
    <location>
        <position position="172"/>
    </location>
</feature>
<dbReference type="PROSITE" id="PS01122">
    <property type="entry name" value="CASPASE_CYS"/>
    <property type="match status" value="1"/>
</dbReference>
<dbReference type="InterPro" id="IPR002138">
    <property type="entry name" value="Pept_C14_p10"/>
</dbReference>
<evidence type="ECO:0000256" key="7">
    <source>
        <dbReference type="ARBA" id="ARBA00022703"/>
    </source>
</evidence>
<organism evidence="21 22">
    <name type="scientific">Phoxinus phoxinus</name>
    <name type="common">Eurasian minnow</name>
    <dbReference type="NCBI Taxonomy" id="58324"/>
    <lineage>
        <taxon>Eukaryota</taxon>
        <taxon>Metazoa</taxon>
        <taxon>Chordata</taxon>
        <taxon>Craniata</taxon>
        <taxon>Vertebrata</taxon>
        <taxon>Euteleostomi</taxon>
        <taxon>Actinopterygii</taxon>
        <taxon>Neopterygii</taxon>
        <taxon>Teleostei</taxon>
        <taxon>Ostariophysi</taxon>
        <taxon>Cypriniformes</taxon>
        <taxon>Leuciscidae</taxon>
        <taxon>Phoxininae</taxon>
        <taxon>Phoxinus</taxon>
    </lineage>
</organism>
<comment type="caution">
    <text evidence="21">The sequence shown here is derived from an EMBL/GenBank/DDBJ whole genome shotgun (WGS) entry which is preliminary data.</text>
</comment>
<dbReference type="FunFam" id="3.40.50.1460:FF:000008">
    <property type="entry name" value="caspase-8 isoform X1"/>
    <property type="match status" value="1"/>
</dbReference>
<dbReference type="EMBL" id="JAYKXH010000010">
    <property type="protein sequence ID" value="KAK7155024.1"/>
    <property type="molecule type" value="Genomic_DNA"/>
</dbReference>
<evidence type="ECO:0000256" key="5">
    <source>
        <dbReference type="ARBA" id="ARBA00022553"/>
    </source>
</evidence>
<evidence type="ECO:0000256" key="14">
    <source>
        <dbReference type="ARBA" id="ARBA00066479"/>
    </source>
</evidence>
<dbReference type="GO" id="GO:0005634">
    <property type="term" value="C:nucleus"/>
    <property type="evidence" value="ECO:0007669"/>
    <property type="project" value="UniProtKB-SubCell"/>
</dbReference>
<feature type="compositionally biased region" description="Basic residues" evidence="18">
    <location>
        <begin position="33"/>
        <end position="43"/>
    </location>
</feature>
<keyword evidence="6" id="KW-0645">Protease</keyword>
<keyword evidence="7" id="KW-0053">Apoptosis</keyword>
<evidence type="ECO:0000256" key="2">
    <source>
        <dbReference type="ARBA" id="ARBA00004496"/>
    </source>
</evidence>
<evidence type="ECO:0000256" key="18">
    <source>
        <dbReference type="SAM" id="MobiDB-lite"/>
    </source>
</evidence>
<evidence type="ECO:0000259" key="19">
    <source>
        <dbReference type="PROSITE" id="PS50207"/>
    </source>
</evidence>
<feature type="active site" evidence="16">
    <location>
        <position position="213"/>
    </location>
</feature>
<dbReference type="AlphaFoldDB" id="A0AAN9CYW4"/>
<dbReference type="CDD" id="cd00032">
    <property type="entry name" value="CASc"/>
    <property type="match status" value="1"/>
</dbReference>
<dbReference type="PIRSF" id="PIRSF038001">
    <property type="entry name" value="Caspase_ICE"/>
    <property type="match status" value="1"/>
</dbReference>
<dbReference type="PROSITE" id="PS50208">
    <property type="entry name" value="CASPASE_P20"/>
    <property type="match status" value="1"/>
</dbReference>
<evidence type="ECO:0000256" key="15">
    <source>
        <dbReference type="ARBA" id="ARBA00068172"/>
    </source>
</evidence>
<protein>
    <recommendedName>
        <fullName evidence="15">Caspase-8</fullName>
        <ecNumber evidence="14">3.4.22.61</ecNumber>
    </recommendedName>
</protein>
<feature type="region of interest" description="Disordered" evidence="18">
    <location>
        <begin position="1"/>
        <end position="75"/>
    </location>
</feature>
<comment type="subcellular location">
    <subcellularLocation>
        <location evidence="2">Cytoplasm</location>
    </subcellularLocation>
    <subcellularLocation>
        <location evidence="1">Nucleus</location>
    </subcellularLocation>
</comment>
<evidence type="ECO:0000256" key="8">
    <source>
        <dbReference type="ARBA" id="ARBA00022737"/>
    </source>
</evidence>
<comment type="similarity">
    <text evidence="3 17">Belongs to the peptidase C14A family.</text>
</comment>
<dbReference type="GO" id="GO:0032991">
    <property type="term" value="C:protein-containing complex"/>
    <property type="evidence" value="ECO:0007669"/>
    <property type="project" value="UniProtKB-ARBA"/>
</dbReference>
<dbReference type="InterPro" id="IPR033139">
    <property type="entry name" value="Caspase_cys_AS"/>
</dbReference>
<keyword evidence="11" id="KW-0865">Zymogen</keyword>
<feature type="domain" description="Caspase family p10" evidence="19">
    <location>
        <begin position="245"/>
        <end position="333"/>
    </location>
</feature>
<dbReference type="GO" id="GO:0006508">
    <property type="term" value="P:proteolysis"/>
    <property type="evidence" value="ECO:0007669"/>
    <property type="project" value="UniProtKB-KW"/>
</dbReference>
<dbReference type="GO" id="GO:0005886">
    <property type="term" value="C:plasma membrane"/>
    <property type="evidence" value="ECO:0007669"/>
    <property type="project" value="UniProtKB-ARBA"/>
</dbReference>
<proteinExistence type="inferred from homology"/>
<evidence type="ECO:0000256" key="1">
    <source>
        <dbReference type="ARBA" id="ARBA00004123"/>
    </source>
</evidence>
<dbReference type="GO" id="GO:0005737">
    <property type="term" value="C:cytoplasm"/>
    <property type="evidence" value="ECO:0007669"/>
    <property type="project" value="UniProtKB-SubCell"/>
</dbReference>
<dbReference type="GO" id="GO:0043065">
    <property type="term" value="P:positive regulation of apoptotic process"/>
    <property type="evidence" value="ECO:0007669"/>
    <property type="project" value="UniProtKB-ARBA"/>
</dbReference>
<dbReference type="PANTHER" id="PTHR48169:SF7">
    <property type="entry name" value="CASPASE 10"/>
    <property type="match status" value="1"/>
</dbReference>
<comment type="catalytic activity">
    <reaction evidence="13">
        <text>Strict requirement for Asp at position P1 and has a preferred cleavage sequence of (Leu/Asp/Val)-Glu-Thr-Asp-|-(Gly/Ser/Ala).</text>
        <dbReference type="EC" id="3.4.22.61"/>
    </reaction>
</comment>
<evidence type="ECO:0000256" key="3">
    <source>
        <dbReference type="ARBA" id="ARBA00010134"/>
    </source>
</evidence>
<dbReference type="InterPro" id="IPR011600">
    <property type="entry name" value="Pept_C14_caspase"/>
</dbReference>
<feature type="compositionally biased region" description="Polar residues" evidence="18">
    <location>
        <begin position="1"/>
        <end position="21"/>
    </location>
</feature>
<dbReference type="InterPro" id="IPR015917">
    <property type="entry name" value="Pept_C14A"/>
</dbReference>
<dbReference type="InterPro" id="IPR029030">
    <property type="entry name" value="Caspase-like_dom_sf"/>
</dbReference>
<keyword evidence="22" id="KW-1185">Reference proteome</keyword>
<keyword evidence="12" id="KW-0539">Nucleus</keyword>
<evidence type="ECO:0000313" key="22">
    <source>
        <dbReference type="Proteomes" id="UP001364617"/>
    </source>
</evidence>
<dbReference type="PANTHER" id="PTHR48169">
    <property type="entry name" value="DED DOMAIN-CONTAINING PROTEIN"/>
    <property type="match status" value="1"/>
</dbReference>
<reference evidence="21 22" key="1">
    <citation type="submission" date="2024-02" db="EMBL/GenBank/DDBJ databases">
        <title>Chromosome-level genome assembly of the Eurasian Minnow (Phoxinus phoxinus).</title>
        <authorList>
            <person name="Oriowo T.O."/>
            <person name="Martin S."/>
            <person name="Stange M."/>
            <person name="Chrysostomakis Y."/>
            <person name="Brown T."/>
            <person name="Winkler S."/>
            <person name="Kukowka S."/>
            <person name="Myers E.W."/>
            <person name="Bohne A."/>
        </authorList>
    </citation>
    <scope>NUCLEOTIDE SEQUENCE [LARGE SCALE GENOMIC DNA]</scope>
    <source>
        <strain evidence="21">ZFMK-TIS-60720</strain>
        <tissue evidence="21">Whole Organism</tissue>
    </source>
</reference>
<dbReference type="GO" id="GO:0006915">
    <property type="term" value="P:apoptotic process"/>
    <property type="evidence" value="ECO:0007669"/>
    <property type="project" value="UniProtKB-KW"/>
</dbReference>